<evidence type="ECO:0000313" key="1">
    <source>
        <dbReference type="EMBL" id="KOB76866.1"/>
    </source>
</evidence>
<accession>A0A0L7LNS2</accession>
<comment type="caution">
    <text evidence="1">The sequence shown here is derived from an EMBL/GenBank/DDBJ whole genome shotgun (WGS) entry which is preliminary data.</text>
</comment>
<feature type="non-terminal residue" evidence="1">
    <location>
        <position position="137"/>
    </location>
</feature>
<gene>
    <name evidence="1" type="ORF">OBRU01_05067</name>
</gene>
<sequence>MDFFMAIVLCGYSVTVYLLWKDHYVMWNRWRRANVNVRLLLAPDVNPVPSPGDHHNSGIGLQIDVEIREVITPFITTRSDAMFRRRSSYLYANLESHIISPQFLSHNMGVDKYTIEISRAMQLNLSNNTLRRLEGHT</sequence>
<name>A0A0L7LNS2_OPEBR</name>
<dbReference type="Proteomes" id="UP000037510">
    <property type="component" value="Unassembled WGS sequence"/>
</dbReference>
<feature type="non-terminal residue" evidence="1">
    <location>
        <position position="1"/>
    </location>
</feature>
<dbReference type="EMBL" id="JTDY01000504">
    <property type="protein sequence ID" value="KOB76866.1"/>
    <property type="molecule type" value="Genomic_DNA"/>
</dbReference>
<proteinExistence type="predicted"/>
<protein>
    <submittedName>
        <fullName evidence="1">E3 ubiquitin-protein ligase MARCH3</fullName>
    </submittedName>
</protein>
<reference evidence="1 2" key="1">
    <citation type="journal article" date="2015" name="Genome Biol. Evol.">
        <title>The genome of winter moth (Operophtera brumata) provides a genomic perspective on sexual dimorphism and phenology.</title>
        <authorList>
            <person name="Derks M.F."/>
            <person name="Smit S."/>
            <person name="Salis L."/>
            <person name="Schijlen E."/>
            <person name="Bossers A."/>
            <person name="Mateman C."/>
            <person name="Pijl A.S."/>
            <person name="de Ridder D."/>
            <person name="Groenen M.A."/>
            <person name="Visser M.E."/>
            <person name="Megens H.J."/>
        </authorList>
    </citation>
    <scope>NUCLEOTIDE SEQUENCE [LARGE SCALE GENOMIC DNA]</scope>
    <source>
        <strain evidence="1">WM2013NL</strain>
        <tissue evidence="1">Head and thorax</tissue>
    </source>
</reference>
<evidence type="ECO:0000313" key="2">
    <source>
        <dbReference type="Proteomes" id="UP000037510"/>
    </source>
</evidence>
<dbReference type="AlphaFoldDB" id="A0A0L7LNS2"/>
<keyword evidence="2" id="KW-1185">Reference proteome</keyword>
<organism evidence="1 2">
    <name type="scientific">Operophtera brumata</name>
    <name type="common">Winter moth</name>
    <name type="synonym">Phalaena brumata</name>
    <dbReference type="NCBI Taxonomy" id="104452"/>
    <lineage>
        <taxon>Eukaryota</taxon>
        <taxon>Metazoa</taxon>
        <taxon>Ecdysozoa</taxon>
        <taxon>Arthropoda</taxon>
        <taxon>Hexapoda</taxon>
        <taxon>Insecta</taxon>
        <taxon>Pterygota</taxon>
        <taxon>Neoptera</taxon>
        <taxon>Endopterygota</taxon>
        <taxon>Lepidoptera</taxon>
        <taxon>Glossata</taxon>
        <taxon>Ditrysia</taxon>
        <taxon>Geometroidea</taxon>
        <taxon>Geometridae</taxon>
        <taxon>Larentiinae</taxon>
        <taxon>Operophtera</taxon>
    </lineage>
</organism>